<evidence type="ECO:0000313" key="1">
    <source>
        <dbReference type="EMBL" id="ODQ82421.1"/>
    </source>
</evidence>
<dbReference type="GO" id="GO:0016485">
    <property type="term" value="P:protein processing"/>
    <property type="evidence" value="ECO:0007669"/>
    <property type="project" value="InterPro"/>
</dbReference>
<protein>
    <recommendedName>
        <fullName evidence="3">Serine protease</fullName>
    </recommendedName>
</protein>
<dbReference type="InterPro" id="IPR039245">
    <property type="entry name" value="TYSND1/DEG15"/>
</dbReference>
<proteinExistence type="predicted"/>
<dbReference type="OrthoDB" id="17845at2759"/>
<dbReference type="RefSeq" id="XP_018987749.1">
    <property type="nucleotide sequence ID" value="XM_019130237.1"/>
</dbReference>
<reference evidence="2" key="1">
    <citation type="submission" date="2016-05" db="EMBL/GenBank/DDBJ databases">
        <title>Comparative genomics of biotechnologically important yeasts.</title>
        <authorList>
            <consortium name="DOE Joint Genome Institute"/>
            <person name="Riley R."/>
            <person name="Haridas S."/>
            <person name="Wolfe K.H."/>
            <person name="Lopes M.R."/>
            <person name="Hittinger C.T."/>
            <person name="Goker M."/>
            <person name="Salamov A."/>
            <person name="Wisecaver J."/>
            <person name="Long T.M."/>
            <person name="Aerts A.L."/>
            <person name="Barry K."/>
            <person name="Choi C."/>
            <person name="Clum A."/>
            <person name="Coughlan A.Y."/>
            <person name="Deshpande S."/>
            <person name="Douglass A.P."/>
            <person name="Hanson S.J."/>
            <person name="Klenk H.-P."/>
            <person name="Labutti K."/>
            <person name="Lapidus A."/>
            <person name="Lindquist E."/>
            <person name="Lipzen A."/>
            <person name="Meier-Kolthoff J.P."/>
            <person name="Ohm R.A."/>
            <person name="Otillar R.P."/>
            <person name="Pangilinan J."/>
            <person name="Peng Y."/>
            <person name="Rokas A."/>
            <person name="Rosa C.A."/>
            <person name="Scheuner C."/>
            <person name="Sibirny A.A."/>
            <person name="Slot J.C."/>
            <person name="Stielow J.B."/>
            <person name="Sun H."/>
            <person name="Kurtzman C.P."/>
            <person name="Blackwell M."/>
            <person name="Grigoriev I.V."/>
            <person name="Jeffries T.W."/>
        </authorList>
    </citation>
    <scope>NUCLEOTIDE SEQUENCE [LARGE SCALE GENOMIC DNA]</scope>
    <source>
        <strain evidence="2">NRRL Y-12698</strain>
    </source>
</reference>
<dbReference type="Pfam" id="PF13365">
    <property type="entry name" value="Trypsin_2"/>
    <property type="match status" value="1"/>
</dbReference>
<keyword evidence="2" id="KW-1185">Reference proteome</keyword>
<dbReference type="Proteomes" id="UP000094336">
    <property type="component" value="Unassembled WGS sequence"/>
</dbReference>
<organism evidence="1 2">
    <name type="scientific">Babjeviella inositovora NRRL Y-12698</name>
    <dbReference type="NCBI Taxonomy" id="984486"/>
    <lineage>
        <taxon>Eukaryota</taxon>
        <taxon>Fungi</taxon>
        <taxon>Dikarya</taxon>
        <taxon>Ascomycota</taxon>
        <taxon>Saccharomycotina</taxon>
        <taxon>Pichiomycetes</taxon>
        <taxon>Serinales incertae sedis</taxon>
        <taxon>Babjeviella</taxon>
    </lineage>
</organism>
<gene>
    <name evidence="1" type="ORF">BABINDRAFT_164215</name>
</gene>
<evidence type="ECO:0008006" key="3">
    <source>
        <dbReference type="Google" id="ProtNLM"/>
    </source>
</evidence>
<evidence type="ECO:0000313" key="2">
    <source>
        <dbReference type="Proteomes" id="UP000094336"/>
    </source>
</evidence>
<dbReference type="InterPro" id="IPR009003">
    <property type="entry name" value="Peptidase_S1_PA"/>
</dbReference>
<dbReference type="GO" id="GO:0031998">
    <property type="term" value="P:regulation of fatty acid beta-oxidation"/>
    <property type="evidence" value="ECO:0007669"/>
    <property type="project" value="TreeGrafter"/>
</dbReference>
<sequence length="594" mass="65099">MNYQWLYTPVTVHSRSNPYASSKVAPADRAYENATSGIYLILADTALRSVLTEVVVTIYSIADSSIANYDFKMTCLGLIDTEVARWVKLKHLMSETLIGHSDATVVPASYLCKWIQQMRGSGFQLGDSSWSGKSVYLSMFKPMVSVTTAIPHFDSFSPFTLLTGEKIDVKTEFIVQAVPFSVSNAPLFMNHWLEGTVCGTIGTNGKVVVYLSDLKYMENMIGGLVSKRSEELSLGMVVGPLTKLNGEGELLVIVALDYLLPILKPALVRTMPPLMTSDFYLLNLLSQYRFADETNSPIAPDKGYNPVNSVIGVVVVTPQGRYWGSAVVISYKLIITNHHVLYPEGSQKRCTIILVCPYSSEVLELQNIDDLNTYSIGGNSASCEISTPLMGVDMSFISLSTGTRFFQCVETARLSNSLVSFREGDSVESIGYGLYFPYKAANGLREAISEKLNSSQPLVSRGIISKIQSVPLFEGDGNPTPSMMIASASCWNGSSGGGIFHSQTRQLLGIMANNGKVLETGEILPKFCVAVPVDLILAGIEIGGFGTTQDLMVIRNEARGRRDFGRSRKANPRLLKLWRLEKIHEEVLTENGKL</sequence>
<dbReference type="SUPFAM" id="SSF50494">
    <property type="entry name" value="Trypsin-like serine proteases"/>
    <property type="match status" value="1"/>
</dbReference>
<dbReference type="GeneID" id="30148090"/>
<dbReference type="GO" id="GO:0005777">
    <property type="term" value="C:peroxisome"/>
    <property type="evidence" value="ECO:0007669"/>
    <property type="project" value="InterPro"/>
</dbReference>
<dbReference type="PANTHER" id="PTHR21004:SF0">
    <property type="entry name" value="PEROXISOMAL LEADER PEPTIDE-PROCESSING PROTEASE"/>
    <property type="match status" value="1"/>
</dbReference>
<dbReference type="GO" id="GO:0004252">
    <property type="term" value="F:serine-type endopeptidase activity"/>
    <property type="evidence" value="ECO:0007669"/>
    <property type="project" value="InterPro"/>
</dbReference>
<dbReference type="EMBL" id="KV454426">
    <property type="protein sequence ID" value="ODQ82421.1"/>
    <property type="molecule type" value="Genomic_DNA"/>
</dbReference>
<accession>A0A1E3QXS9</accession>
<dbReference type="AlphaFoldDB" id="A0A1E3QXS9"/>
<dbReference type="PANTHER" id="PTHR21004">
    <property type="entry name" value="SERINE PROTEASE-RELATED"/>
    <property type="match status" value="1"/>
</dbReference>
<name>A0A1E3QXS9_9ASCO</name>
<dbReference type="STRING" id="984486.A0A1E3QXS9"/>